<dbReference type="PANTHER" id="PTHR11851:SF186">
    <property type="entry name" value="INACTIVE METALLOPROTEASE YMFF-RELATED"/>
    <property type="match status" value="1"/>
</dbReference>
<gene>
    <name evidence="2" type="primary">yfmF</name>
    <name evidence="2" type="ORF">ACFQ5M_10280</name>
</gene>
<accession>A0ABW4JC17</accession>
<dbReference type="Proteomes" id="UP001597267">
    <property type="component" value="Unassembled WGS sequence"/>
</dbReference>
<feature type="domain" description="Peptidase M16 C-terminal" evidence="1">
    <location>
        <begin position="182"/>
        <end position="356"/>
    </location>
</feature>
<evidence type="ECO:0000313" key="3">
    <source>
        <dbReference type="Proteomes" id="UP001597267"/>
    </source>
</evidence>
<comment type="caution">
    <text evidence="2">The sequence shown here is derived from an EMBL/GenBank/DDBJ whole genome shotgun (WGS) entry which is preliminary data.</text>
</comment>
<dbReference type="InterPro" id="IPR050361">
    <property type="entry name" value="MPP/UQCRC_Complex"/>
</dbReference>
<proteinExistence type="predicted"/>
<dbReference type="InterPro" id="IPR011249">
    <property type="entry name" value="Metalloenz_LuxS/M16"/>
</dbReference>
<dbReference type="Pfam" id="PF05193">
    <property type="entry name" value="Peptidase_M16_C"/>
    <property type="match status" value="1"/>
</dbReference>
<dbReference type="EMBL" id="JBHTOP010000026">
    <property type="protein sequence ID" value="MFD1672487.1"/>
    <property type="molecule type" value="Genomic_DNA"/>
</dbReference>
<dbReference type="NCBIfam" id="NF047422">
    <property type="entry name" value="YfmF_fam"/>
    <property type="match status" value="1"/>
</dbReference>
<evidence type="ECO:0000313" key="2">
    <source>
        <dbReference type="EMBL" id="MFD1672487.1"/>
    </source>
</evidence>
<keyword evidence="3" id="KW-1185">Reference proteome</keyword>
<dbReference type="SUPFAM" id="SSF63411">
    <property type="entry name" value="LuxS/MPP-like metallohydrolase"/>
    <property type="match status" value="2"/>
</dbReference>
<evidence type="ECO:0000259" key="1">
    <source>
        <dbReference type="Pfam" id="PF05193"/>
    </source>
</evidence>
<dbReference type="PANTHER" id="PTHR11851">
    <property type="entry name" value="METALLOPROTEASE"/>
    <property type="match status" value="1"/>
</dbReference>
<dbReference type="RefSeq" id="WP_125712062.1">
    <property type="nucleotide sequence ID" value="NZ_JBHTOP010000026.1"/>
</dbReference>
<dbReference type="Gene3D" id="3.30.830.10">
    <property type="entry name" value="Metalloenzyme, LuxS/M16 peptidase-like"/>
    <property type="match status" value="2"/>
</dbReference>
<protein>
    <submittedName>
        <fullName evidence="2">EF-P 5-aminopentanol modification-associated protein YfmF</fullName>
    </submittedName>
</protein>
<sequence>MDQIHQGIYLQVDQTKKFKTINFSINFLEPLHRENISRRALLANILENSNETDRTPDQIAAKLENLYGANFSFGQFTEGQVSVLSISGICPAPQFLPDQEDVFGALLALVKKSLFQPAKAANLPAFDSTIFDREKLNLQHKIQSYLDDKQYAAMLATKALYFGADSAQAISSLGDIKDLEAITAENLWQYLTEMLEKNQILITVTGDTEAIDLEQLFDWSELQDRATAELPLFYNQPLTSEVAVATDYLPVTQGKLNLIYQAPVKYYQGAYFAYLVANTIFGGSAQSLLFLDVREKSSLAYYASSAIDTFTGTVTVQTGIDSDKKKEVLDKVAIELQLLQSGSFDETLFENAKKLLVDQFAMRSDSPFGRNLRYLFKFLEPQVMMSVAEFTAAIDQVTMAQVKAAAATFELQAIYAIEKEG</sequence>
<reference evidence="3" key="1">
    <citation type="journal article" date="2019" name="Int. J. Syst. Evol. Microbiol.">
        <title>The Global Catalogue of Microorganisms (GCM) 10K type strain sequencing project: providing services to taxonomists for standard genome sequencing and annotation.</title>
        <authorList>
            <consortium name="The Broad Institute Genomics Platform"/>
            <consortium name="The Broad Institute Genome Sequencing Center for Infectious Disease"/>
            <person name="Wu L."/>
            <person name="Ma J."/>
        </authorList>
    </citation>
    <scope>NUCLEOTIDE SEQUENCE [LARGE SCALE GENOMIC DNA]</scope>
    <source>
        <strain evidence="3">CCM 8896</strain>
    </source>
</reference>
<organism evidence="2 3">
    <name type="scientific">Agrilactobacillus yilanensis</name>
    <dbReference type="NCBI Taxonomy" id="2485997"/>
    <lineage>
        <taxon>Bacteria</taxon>
        <taxon>Bacillati</taxon>
        <taxon>Bacillota</taxon>
        <taxon>Bacilli</taxon>
        <taxon>Lactobacillales</taxon>
        <taxon>Lactobacillaceae</taxon>
        <taxon>Agrilactobacillus</taxon>
    </lineage>
</organism>
<name>A0ABW4JC17_9LACO</name>
<dbReference type="InterPro" id="IPR007863">
    <property type="entry name" value="Peptidase_M16_C"/>
</dbReference>